<name>A0AAF1BPF3_9TREE</name>
<evidence type="ECO:0000259" key="2">
    <source>
        <dbReference type="PROSITE" id="PS50234"/>
    </source>
</evidence>
<dbReference type="InterPro" id="IPR036465">
    <property type="entry name" value="vWFA_dom_sf"/>
</dbReference>
<dbReference type="EMBL" id="CP086718">
    <property type="protein sequence ID" value="WOO84029.1"/>
    <property type="molecule type" value="Genomic_DNA"/>
</dbReference>
<feature type="compositionally biased region" description="Low complexity" evidence="1">
    <location>
        <begin position="632"/>
        <end position="643"/>
    </location>
</feature>
<feature type="region of interest" description="Disordered" evidence="1">
    <location>
        <begin position="632"/>
        <end position="700"/>
    </location>
</feature>
<dbReference type="Gene3D" id="3.40.50.410">
    <property type="entry name" value="von Willebrand factor, type A domain"/>
    <property type="match status" value="1"/>
</dbReference>
<keyword evidence="4" id="KW-1185">Reference proteome</keyword>
<dbReference type="GeneID" id="87810723"/>
<dbReference type="PROSITE" id="PS50234">
    <property type="entry name" value="VWFA"/>
    <property type="match status" value="1"/>
</dbReference>
<dbReference type="Proteomes" id="UP000827549">
    <property type="component" value="Chromosome 5"/>
</dbReference>
<feature type="region of interest" description="Disordered" evidence="1">
    <location>
        <begin position="89"/>
        <end position="253"/>
    </location>
</feature>
<evidence type="ECO:0000313" key="3">
    <source>
        <dbReference type="EMBL" id="WOO84029.1"/>
    </source>
</evidence>
<dbReference type="SUPFAM" id="SSF53300">
    <property type="entry name" value="vWA-like"/>
    <property type="match status" value="1"/>
</dbReference>
<dbReference type="PANTHER" id="PTHR34706">
    <property type="entry name" value="SLR1338 PROTEIN"/>
    <property type="match status" value="1"/>
</dbReference>
<evidence type="ECO:0000313" key="4">
    <source>
        <dbReference type="Proteomes" id="UP000827549"/>
    </source>
</evidence>
<accession>A0AAF1BPF3</accession>
<feature type="compositionally biased region" description="Low complexity" evidence="1">
    <location>
        <begin position="293"/>
        <end position="323"/>
    </location>
</feature>
<feature type="compositionally biased region" description="Polar residues" evidence="1">
    <location>
        <begin position="556"/>
        <end position="596"/>
    </location>
</feature>
<feature type="compositionally biased region" description="Low complexity" evidence="1">
    <location>
        <begin position="663"/>
        <end position="681"/>
    </location>
</feature>
<dbReference type="InterPro" id="IPR002035">
    <property type="entry name" value="VWF_A"/>
</dbReference>
<dbReference type="RefSeq" id="XP_062630055.1">
    <property type="nucleotide sequence ID" value="XM_062774071.1"/>
</dbReference>
<sequence length="950" mass="100365">MSYGGGGYRASTVGMMLSASDVIFALESNRARTDPAHAEAIIRSYVETKLARGKTKLDTSQKLEILERQQLPRFGREFYAVRGAYGLGQSRVLRPPPPVVTTTTARRASTTTNTTTHQRTASSASHSAQARAAAARLQQLAAAPPRPRDPEGPTDEPPPPPYSLEDSNPEATQVLAAQLSSNVPDDEEGAAAAIERSTSNVSRHSAPPPPRRSEEETRPPPPNGAERQSSADSNIDDAERQAREESELEEAMRISMRAEKERLEYEAAVQASLAQAEEDALRRSVQDNMEAGPSNAGPSNHASSSSAAGPSSSAAPPQLAAPPKADDLSDMFGSIDFNAPTLTPSPAPVRRASVETPLGSPSQVPAAHSPLRPQITGMQSRNPFLTVEERELLQSIEEGTPGVLASDTTHPVTPPAIRATLSPHNGNKPLPPPPPADVGEGEEYEQSDDHQHYASAQSSSHSDQPPTLPPRDTQYAAPNGPPPSLGPAYASPDGPPPGWQGGLPPATGARRPLPVPSVASAIDQSNYDRQNSLASSYGIERRTASGSYTGLDRHNTLPSNYNQGAQGLERNNTIGSMPSQYTGGQSYSPAVSSGTPELTYAPTGSAAPGFGNTSFPRVPSFPGVPGIPGVPEVPGVPSFGSHTPSPPPVPPHPNSLPVPVAFPVPQFGSSPGGSSMSSYSNPGPPPPLPARSPTLRTPAPEPAPIMVGGENALEMLRDYDTVFLVDDSTSMAGERWEQAKTAIMGVVAQAVQYDEDGLDVYFLNSKRVGKDLRTAEDVEDVFAGLNPHGATPTGLRMEAILRDYMARLERSTAHPEEGEVKSMNLIVVTDGAFAKPVLLRTLAASPQLDRATLLESAPTDDPESVLISIAKRLDRGDYPLSQVGIQLLQIGDDAEATEALQELDDGLAAAHGVRDMVDTVPYNGEAMSAKLIVKVLLGGINRRLDRKAAT</sequence>
<evidence type="ECO:0000256" key="1">
    <source>
        <dbReference type="SAM" id="MobiDB-lite"/>
    </source>
</evidence>
<organism evidence="3 4">
    <name type="scientific">Vanrija pseudolonga</name>
    <dbReference type="NCBI Taxonomy" id="143232"/>
    <lineage>
        <taxon>Eukaryota</taxon>
        <taxon>Fungi</taxon>
        <taxon>Dikarya</taxon>
        <taxon>Basidiomycota</taxon>
        <taxon>Agaricomycotina</taxon>
        <taxon>Tremellomycetes</taxon>
        <taxon>Trichosporonales</taxon>
        <taxon>Trichosporonaceae</taxon>
        <taxon>Vanrija</taxon>
    </lineage>
</organism>
<proteinExistence type="predicted"/>
<feature type="compositionally biased region" description="Low complexity" evidence="1">
    <location>
        <begin position="101"/>
        <end position="143"/>
    </location>
</feature>
<gene>
    <name evidence="3" type="ORF">LOC62_05G007551</name>
</gene>
<protein>
    <recommendedName>
        <fullName evidence="2">VWFA domain-containing protein</fullName>
    </recommendedName>
</protein>
<feature type="compositionally biased region" description="Basic and acidic residues" evidence="1">
    <location>
        <begin position="237"/>
        <end position="253"/>
    </location>
</feature>
<feature type="compositionally biased region" description="Low complexity" evidence="1">
    <location>
        <begin position="453"/>
        <end position="464"/>
    </location>
</feature>
<reference evidence="3" key="1">
    <citation type="submission" date="2023-10" db="EMBL/GenBank/DDBJ databases">
        <authorList>
            <person name="Noh H."/>
        </authorList>
    </citation>
    <scope>NUCLEOTIDE SEQUENCE</scope>
    <source>
        <strain evidence="3">DUCC4014</strain>
    </source>
</reference>
<feature type="region of interest" description="Disordered" evidence="1">
    <location>
        <begin position="267"/>
        <end position="605"/>
    </location>
</feature>
<feature type="compositionally biased region" description="Pro residues" evidence="1">
    <location>
        <begin position="644"/>
        <end position="662"/>
    </location>
</feature>
<dbReference type="PANTHER" id="PTHR34706:SF1">
    <property type="entry name" value="VWFA DOMAIN-CONTAINING PROTEIN"/>
    <property type="match status" value="1"/>
</dbReference>
<feature type="domain" description="VWFA" evidence="2">
    <location>
        <begin position="720"/>
        <end position="903"/>
    </location>
</feature>
<feature type="compositionally biased region" description="Polar residues" evidence="1">
    <location>
        <begin position="522"/>
        <end position="535"/>
    </location>
</feature>
<dbReference type="AlphaFoldDB" id="A0AAF1BPF3"/>